<keyword evidence="10 15" id="KW-0238">DNA-binding</keyword>
<comment type="catalytic activity">
    <reaction evidence="13 15 16">
        <text>ATP + H2O = ADP + phosphate + H(+)</text>
        <dbReference type="Rhea" id="RHEA:13065"/>
        <dbReference type="ChEBI" id="CHEBI:15377"/>
        <dbReference type="ChEBI" id="CHEBI:15378"/>
        <dbReference type="ChEBI" id="CHEBI:30616"/>
        <dbReference type="ChEBI" id="CHEBI:43474"/>
        <dbReference type="ChEBI" id="CHEBI:456216"/>
        <dbReference type="EC" id="5.6.2.4"/>
    </reaction>
</comment>
<keyword evidence="15" id="KW-1017">Isopeptide bond</keyword>
<dbReference type="Gene3D" id="1.10.10.510">
    <property type="entry name" value="Zinc finger, large T-antigen D1 domain"/>
    <property type="match status" value="1"/>
</dbReference>
<feature type="domain" description="SF3 helicase" evidence="18">
    <location>
        <begin position="439"/>
        <end position="589"/>
    </location>
</feature>
<dbReference type="GO" id="GO:0003677">
    <property type="term" value="F:DNA binding"/>
    <property type="evidence" value="ECO:0007669"/>
    <property type="project" value="UniProtKB-UniRule"/>
</dbReference>
<dbReference type="EMBL" id="GU117621">
    <property type="protein sequence ID" value="ADJ96342.1"/>
    <property type="molecule type" value="Genomic_DNA"/>
</dbReference>
<comment type="function">
    <text evidence="14 15">ATP-dependent DNA 3'-5' helicase required for initiation of viral DNA replication. It forms a complex with the viral E2 protein. The E1-E2 complex binds to the replication origin which contains binding sites for both proteins. During the initial step, a dimer of E1 interacts with a dimer of protein E2 leading to a complex that binds the viral origin of replication with high specificity. Then, a second dimer of E1 displaces the E2 dimer in an ATP-dependent manner to form the E1 tetramer. Following this, two E1 monomers are added to each half of the site, which results in the formation of two E1 trimers on the viral ori. Subsequently, two hexamers will be created. The double hexamer acts as a bi-directional helicase machinery and unwinds the viral DNA and then recruits the host DNA polymerase to start replication.</text>
</comment>
<dbReference type="PROSITE" id="PS51206">
    <property type="entry name" value="SF3_HELICASE_1"/>
    <property type="match status" value="1"/>
</dbReference>
<keyword evidence="7 15" id="KW-0378">Hydrolase</keyword>
<feature type="modified residue" description="Phosphoserine; by host" evidence="15">
    <location>
        <position position="89"/>
    </location>
</feature>
<evidence type="ECO:0000259" key="18">
    <source>
        <dbReference type="PROSITE" id="PS51206"/>
    </source>
</evidence>
<comment type="caution">
    <text evidence="15">Lacks conserved residue(s) required for the propagation of feature annotation.</text>
</comment>
<feature type="cross-link" description="Glycyl lysine isopeptide (Lys-Gly) (interchain with G-Cter in SUMO)" evidence="15">
    <location>
        <position position="546"/>
    </location>
</feature>
<evidence type="ECO:0000256" key="11">
    <source>
        <dbReference type="ARBA" id="ARBA00023235"/>
    </source>
</evidence>
<dbReference type="RefSeq" id="YP_006470623.1">
    <property type="nucleotide sequence ID" value="NC_018074.1"/>
</dbReference>
<dbReference type="InterPro" id="IPR046832">
    <property type="entry name" value="PPV_E1_DBD"/>
</dbReference>
<evidence type="ECO:0000256" key="13">
    <source>
        <dbReference type="ARBA" id="ARBA00048988"/>
    </source>
</evidence>
<dbReference type="GeneID" id="13097019"/>
<dbReference type="GO" id="GO:0006260">
    <property type="term" value="P:DNA replication"/>
    <property type="evidence" value="ECO:0007669"/>
    <property type="project" value="UniProtKB-UniRule"/>
</dbReference>
<keyword evidence="4 15" id="KW-1048">Host nucleus</keyword>
<gene>
    <name evidence="15 19" type="primary">E1</name>
</gene>
<feature type="compositionally biased region" description="Polar residues" evidence="17">
    <location>
        <begin position="124"/>
        <end position="137"/>
    </location>
</feature>
<comment type="subunit">
    <text evidence="15">Can form hexamers. Interacts with E2 protein; this interaction increases E1 DNA binding specificity. Interacts with host DNA polymerase subunit POLA2. Interacts with host single stranded DNA-binding protein RPA1. Interacts with host TOP1; this interaction stimulates the enzymatic activity of TOP1.</text>
</comment>
<keyword evidence="6 15" id="KW-0547">Nucleotide-binding</keyword>
<dbReference type="InterPro" id="IPR014000">
    <property type="entry name" value="PPV_DNA_helicase_E1_N"/>
</dbReference>
<accession>F2VIQ7</accession>
<feature type="region of interest" description="Disordered" evidence="17">
    <location>
        <begin position="613"/>
        <end position="640"/>
    </location>
</feature>
<dbReference type="GO" id="GO:0043138">
    <property type="term" value="F:3'-5' DNA helicase activity"/>
    <property type="evidence" value="ECO:0007669"/>
    <property type="project" value="UniProtKB-UniRule"/>
</dbReference>
<dbReference type="InterPro" id="IPR014015">
    <property type="entry name" value="Helicase_SF3_DNA-vir"/>
</dbReference>
<evidence type="ECO:0000313" key="19">
    <source>
        <dbReference type="EMBL" id="ADJ96342.1"/>
    </source>
</evidence>
<dbReference type="GO" id="GO:0042025">
    <property type="term" value="C:host cell nucleus"/>
    <property type="evidence" value="ECO:0007669"/>
    <property type="project" value="UniProtKB-SubCell"/>
</dbReference>
<dbReference type="KEGG" id="vg:13097019"/>
<keyword evidence="3 15" id="KW-0597">Phosphoprotein</keyword>
<comment type="similarity">
    <text evidence="15 16">Belongs to the papillomaviridae E1 protein family.</text>
</comment>
<sequence length="640" mass="71444">MDNTQGTDPLEGGSGMDGGWVLLEATDVDGAGGDDDEDEDEDYGEDFTDFIDDCAKEFSEETHTSLFSQQQIEEDDRAVQALKRKFLESPKSKVDSELSPRLAAISLVQRTGKAKKRLYRDQTQDSGHGNSEESGATEVVVSTQVQKGGLQRVGQTPVVVRASTQQAAESAGSQEDYTGRVTQLLRSAQPRCALLGIFKELFACSFMDLTRCFKSDSTAGEDWVCFVGGVPCSLADGVVDLMAPHVLYSHITSSTCSLGIAVLMLVRWKTAKTRATVKKLLGSLLAVESGQMLLEPPRLRNPAAAMFWYKKAMCNSTVVTGETPQWILREVSIQDQVGEQCLFSLSDMVQWAYDNGIETESAAAYEYALLADEDKNADAFLRSNQQAKWVGDCMRMVRLYRRAEMNKMTMGQWIKHRSEKTHGEGNWKEIFKFLKFQGIEITSFLTYFRLFLKGVPKKNCIAICGPPNTGKSLFGMSLIDFIDGRVISHCNSNSHFWLQPLTECKLALLDDATPPTWDYFDTYLRNLADGNPVSVDTKHRAPTQMKCPPLLITTNTDISQGDRWTYLKSRIKVFTFPEQMPLTEMGDPAFALTRQNWKSFFQRCWSSLGLEDPEQEAANGDPREVLQPLRCTARRADGLS</sequence>
<evidence type="ECO:0000313" key="20">
    <source>
        <dbReference type="Proteomes" id="UP000122610"/>
    </source>
</evidence>
<name>F2VIQ7_PSPV</name>
<evidence type="ECO:0000256" key="14">
    <source>
        <dbReference type="ARBA" id="ARBA00093297"/>
    </source>
</evidence>
<evidence type="ECO:0000256" key="10">
    <source>
        <dbReference type="ARBA" id="ARBA00023125"/>
    </source>
</evidence>
<feature type="compositionally biased region" description="Acidic residues" evidence="17">
    <location>
        <begin position="32"/>
        <end position="46"/>
    </location>
</feature>
<comment type="catalytic activity">
    <reaction evidence="12 15">
        <text>Couples ATP hydrolysis with the unwinding of duplex DNA by translocating in the 3'-5' direction.</text>
        <dbReference type="EC" id="5.6.2.4"/>
    </reaction>
</comment>
<keyword evidence="9 15" id="KW-0067">ATP-binding</keyword>
<dbReference type="EC" id="5.6.2.4" evidence="15 16"/>
<dbReference type="PIRSF" id="PIRSF003383">
    <property type="entry name" value="Rep_E1_papillomaV"/>
    <property type="match status" value="1"/>
</dbReference>
<protein>
    <recommendedName>
        <fullName evidence="15 16">Replication protein E1</fullName>
        <ecNumber evidence="15 16">5.6.2.4</ecNumber>
    </recommendedName>
    <alternativeName>
        <fullName evidence="15">ATP-dependent helicase E1</fullName>
    </alternativeName>
    <alternativeName>
        <fullName evidence="15">DNA 3'-5' helicase E1</fullName>
    </alternativeName>
</protein>
<evidence type="ECO:0000256" key="3">
    <source>
        <dbReference type="ARBA" id="ARBA00022553"/>
    </source>
</evidence>
<dbReference type="Proteomes" id="UP000122610">
    <property type="component" value="Segment"/>
</dbReference>
<dbReference type="InterPro" id="IPR037102">
    <property type="entry name" value="Znf_lg_T-Ag_D1_dom_sf"/>
</dbReference>
<feature type="short sequence motif" description="Nuclear export signal" evidence="15">
    <location>
        <begin position="98"/>
        <end position="107"/>
    </location>
</feature>
<dbReference type="Pfam" id="PF20450">
    <property type="entry name" value="PPV_E1_DBD"/>
    <property type="match status" value="1"/>
</dbReference>
<comment type="subcellular location">
    <subcellularLocation>
        <location evidence="1 15">Host nucleus</location>
    </subcellularLocation>
</comment>
<dbReference type="InterPro" id="IPR027417">
    <property type="entry name" value="P-loop_NTPase"/>
</dbReference>
<keyword evidence="15" id="KW-0832">Ubl conjugation</keyword>
<dbReference type="SUPFAM" id="SSF52540">
    <property type="entry name" value="P-loop containing nucleoside triphosphate hydrolases"/>
    <property type="match status" value="1"/>
</dbReference>
<evidence type="ECO:0000256" key="2">
    <source>
        <dbReference type="ARBA" id="ARBA00022518"/>
    </source>
</evidence>
<dbReference type="GO" id="GO:0005524">
    <property type="term" value="F:ATP binding"/>
    <property type="evidence" value="ECO:0007669"/>
    <property type="project" value="UniProtKB-UniRule"/>
</dbReference>
<evidence type="ECO:0000256" key="7">
    <source>
        <dbReference type="ARBA" id="ARBA00022801"/>
    </source>
</evidence>
<evidence type="ECO:0000256" key="17">
    <source>
        <dbReference type="SAM" id="MobiDB-lite"/>
    </source>
</evidence>
<feature type="region of interest" description="Disordered" evidence="17">
    <location>
        <begin position="116"/>
        <end position="137"/>
    </location>
</feature>
<dbReference type="GO" id="GO:0016887">
    <property type="term" value="F:ATP hydrolysis activity"/>
    <property type="evidence" value="ECO:0007669"/>
    <property type="project" value="RHEA"/>
</dbReference>
<evidence type="ECO:0000256" key="6">
    <source>
        <dbReference type="ARBA" id="ARBA00022741"/>
    </source>
</evidence>
<keyword evidence="5 15" id="KW-0235">DNA replication</keyword>
<dbReference type="InterPro" id="IPR001177">
    <property type="entry name" value="PPV_DNA_helicase_E1_C"/>
</dbReference>
<evidence type="ECO:0000256" key="5">
    <source>
        <dbReference type="ARBA" id="ARBA00022705"/>
    </source>
</evidence>
<comment type="function">
    <text evidence="16">ATP-dependent DNA helicase required for initiation of viral DNA replication. It forms a complex with the viral E2 protein. The E1-E2 complex binds to the replication origin which contains binding sites for both proteins.</text>
</comment>
<comment type="PTM">
    <text evidence="15">Phosphorylated.</text>
</comment>
<dbReference type="HAMAP" id="MF_04000">
    <property type="entry name" value="PPV_E1"/>
    <property type="match status" value="1"/>
</dbReference>
<dbReference type="Gene3D" id="3.40.50.300">
    <property type="entry name" value="P-loop containing nucleotide triphosphate hydrolases"/>
    <property type="match status" value="1"/>
</dbReference>
<comment type="PTM">
    <text evidence="15">Sumoylated.</text>
</comment>
<feature type="region of interest" description="Disordered" evidence="17">
    <location>
        <begin position="1"/>
        <end position="46"/>
    </location>
</feature>
<evidence type="ECO:0000256" key="9">
    <source>
        <dbReference type="ARBA" id="ARBA00022840"/>
    </source>
</evidence>
<dbReference type="OrthoDB" id="4795at10239"/>
<dbReference type="Gene3D" id="3.40.1310.10">
    <property type="match status" value="1"/>
</dbReference>
<keyword evidence="11 15" id="KW-0413">Isomerase</keyword>
<evidence type="ECO:0000256" key="4">
    <source>
        <dbReference type="ARBA" id="ARBA00022562"/>
    </source>
</evidence>
<evidence type="ECO:0000256" key="12">
    <source>
        <dbReference type="ARBA" id="ARBA00034617"/>
    </source>
</evidence>
<keyword evidence="2 15" id="KW-0244">Early protein</keyword>
<feature type="modified residue" description="Phosphoserine; by host" evidence="15">
    <location>
        <position position="99"/>
    </location>
</feature>
<evidence type="ECO:0000256" key="1">
    <source>
        <dbReference type="ARBA" id="ARBA00004147"/>
    </source>
</evidence>
<feature type="binding site" evidence="15">
    <location>
        <begin position="465"/>
        <end position="472"/>
    </location>
    <ligand>
        <name>ATP</name>
        <dbReference type="ChEBI" id="CHEBI:30616"/>
    </ligand>
</feature>
<evidence type="ECO:0000256" key="8">
    <source>
        <dbReference type="ARBA" id="ARBA00022806"/>
    </source>
</evidence>
<dbReference type="Pfam" id="PF00519">
    <property type="entry name" value="PPV_E1_C"/>
    <property type="match status" value="1"/>
</dbReference>
<organism evidence="19 20">
    <name type="scientific">Phocoena phocoena papillomavirus 1</name>
    <dbReference type="NCBI Taxonomy" id="706525"/>
    <lineage>
        <taxon>Viruses</taxon>
        <taxon>Monodnaviria</taxon>
        <taxon>Shotokuvirae</taxon>
        <taxon>Cossaviricota</taxon>
        <taxon>Papovaviricetes</taxon>
        <taxon>Zurhausenvirales</taxon>
        <taxon>Papillomaviridae</taxon>
        <taxon>Firstpapillomavirinae</taxon>
        <taxon>Omikronpapillomavirus</taxon>
        <taxon>Phocoena spinipinnis papillomavirus</taxon>
    </lineage>
</organism>
<dbReference type="SUPFAM" id="SSF55464">
    <property type="entry name" value="Origin of replication-binding domain, RBD-like"/>
    <property type="match status" value="1"/>
</dbReference>
<dbReference type="Pfam" id="PF00524">
    <property type="entry name" value="PPV_E1_N"/>
    <property type="match status" value="1"/>
</dbReference>
<feature type="short sequence motif" description="Nuclear localization signal" evidence="15">
    <location>
        <begin position="83"/>
        <end position="85"/>
    </location>
</feature>
<keyword evidence="8 15" id="KW-0347">Helicase</keyword>
<dbReference type="InterPro" id="IPR016393">
    <property type="entry name" value="Rep_E1_papillomaV"/>
</dbReference>
<evidence type="ECO:0000256" key="16">
    <source>
        <dbReference type="PIRNR" id="PIRNR003383"/>
    </source>
</evidence>
<dbReference type="InterPro" id="IPR046935">
    <property type="entry name" value="PPV_E1_DBD_sf"/>
</dbReference>
<reference evidence="19 20" key="1">
    <citation type="journal article" date="2011" name="Mol. Phylogenet. Evol.">
        <title>Modular organizations of novel cetacean papillomaviruses.</title>
        <authorList>
            <person name="Gottschling M."/>
            <person name="Bravo I.G."/>
            <person name="Schulz E."/>
            <person name="Bracho M.A."/>
            <person name="Deaville R."/>
            <person name="Jepson P.D."/>
            <person name="Bressem M.F."/>
            <person name="Stockfleth E."/>
            <person name="Nindl I."/>
        </authorList>
    </citation>
    <scope>NUCLEOTIDE SEQUENCE [LARGE SCALE GENOMIC DNA]</scope>
</reference>
<evidence type="ECO:0000256" key="15">
    <source>
        <dbReference type="HAMAP-Rule" id="MF_04000"/>
    </source>
</evidence>
<proteinExistence type="inferred from homology"/>